<dbReference type="Proteomes" id="UP000054408">
    <property type="component" value="Unassembled WGS sequence"/>
</dbReference>
<dbReference type="STRING" id="461836.A0A0L0DSD7"/>
<keyword evidence="3 6" id="KW-1133">Transmembrane helix</keyword>
<evidence type="ECO:0000256" key="1">
    <source>
        <dbReference type="ARBA" id="ARBA00004141"/>
    </source>
</evidence>
<protein>
    <submittedName>
        <fullName evidence="8">TLC domain-containing protein 2</fullName>
    </submittedName>
</protein>
<feature type="transmembrane region" description="Helical" evidence="6">
    <location>
        <begin position="32"/>
        <end position="58"/>
    </location>
</feature>
<proteinExistence type="predicted"/>
<organism evidence="8 9">
    <name type="scientific">Thecamonas trahens ATCC 50062</name>
    <dbReference type="NCBI Taxonomy" id="461836"/>
    <lineage>
        <taxon>Eukaryota</taxon>
        <taxon>Apusozoa</taxon>
        <taxon>Apusomonadida</taxon>
        <taxon>Apusomonadidae</taxon>
        <taxon>Thecamonas</taxon>
    </lineage>
</organism>
<dbReference type="GO" id="GO:0007009">
    <property type="term" value="P:plasma membrane organization"/>
    <property type="evidence" value="ECO:0007669"/>
    <property type="project" value="TreeGrafter"/>
</dbReference>
<keyword evidence="9" id="KW-1185">Reference proteome</keyword>
<sequence length="298" mass="31687">MSCTAPGILTACMWVYDHVAWAVPAAEHVPGALPTALGAFVFFAALNVAVGAVSRACLTFVASAPTKEQAKWNNIGTSLLHSLLIGVLSVAAIGAVGVRSGGAIDVLYNSDPLLRAVLAFSTGYFWYDTADMAINRMYLNQPIVWFHHVVVLTPFTLALLLDAYEPILVMGLVVEANTALQHARRLFTILHARSSLGFTVTLALLYGSFIPIRIAPHAAIAYAAICATHAGAFAIPWHAAVAILGSIFITIVDCGIFVVMLRSDWPWLIGRAPHAAASLEPVGVDDPAVTHASRHKAD</sequence>
<feature type="transmembrane region" description="Helical" evidence="6">
    <location>
        <begin position="218"/>
        <end position="235"/>
    </location>
</feature>
<evidence type="ECO:0000313" key="9">
    <source>
        <dbReference type="Proteomes" id="UP000054408"/>
    </source>
</evidence>
<dbReference type="InterPro" id="IPR050846">
    <property type="entry name" value="TLCD"/>
</dbReference>
<feature type="transmembrane region" description="Helical" evidence="6">
    <location>
        <begin position="186"/>
        <end position="206"/>
    </location>
</feature>
<dbReference type="RefSeq" id="XP_013753675.1">
    <property type="nucleotide sequence ID" value="XM_013898221.1"/>
</dbReference>
<dbReference type="PANTHER" id="PTHR13439:SF4">
    <property type="entry name" value="TLC DOMAIN-CONTAINING PROTEIN"/>
    <property type="match status" value="1"/>
</dbReference>
<accession>A0A0L0DSD7</accession>
<evidence type="ECO:0000256" key="5">
    <source>
        <dbReference type="PROSITE-ProRule" id="PRU00205"/>
    </source>
</evidence>
<keyword evidence="4 5" id="KW-0472">Membrane</keyword>
<gene>
    <name evidence="8" type="ORF">AMSG_10090</name>
</gene>
<dbReference type="GO" id="GO:0055091">
    <property type="term" value="P:phospholipid homeostasis"/>
    <property type="evidence" value="ECO:0007669"/>
    <property type="project" value="TreeGrafter"/>
</dbReference>
<name>A0A0L0DSD7_THETB</name>
<feature type="transmembrane region" description="Helical" evidence="6">
    <location>
        <begin position="112"/>
        <end position="130"/>
    </location>
</feature>
<dbReference type="GO" id="GO:0005886">
    <property type="term" value="C:plasma membrane"/>
    <property type="evidence" value="ECO:0007669"/>
    <property type="project" value="TreeGrafter"/>
</dbReference>
<dbReference type="OrthoDB" id="10266980at2759"/>
<feature type="transmembrane region" description="Helical" evidence="6">
    <location>
        <begin position="79"/>
        <end position="100"/>
    </location>
</feature>
<feature type="domain" description="TLC" evidence="7">
    <location>
        <begin position="67"/>
        <end position="278"/>
    </location>
</feature>
<dbReference type="OMA" id="WMSLWLL"/>
<evidence type="ECO:0000313" key="8">
    <source>
        <dbReference type="EMBL" id="KNC54373.1"/>
    </source>
</evidence>
<feature type="transmembrane region" description="Helical" evidence="6">
    <location>
        <begin position="241"/>
        <end position="261"/>
    </location>
</feature>
<dbReference type="SMART" id="SM00724">
    <property type="entry name" value="TLC"/>
    <property type="match status" value="1"/>
</dbReference>
<dbReference type="GeneID" id="25568402"/>
<dbReference type="GO" id="GO:0071709">
    <property type="term" value="P:membrane assembly"/>
    <property type="evidence" value="ECO:0007669"/>
    <property type="project" value="TreeGrafter"/>
</dbReference>
<evidence type="ECO:0000256" key="6">
    <source>
        <dbReference type="SAM" id="Phobius"/>
    </source>
</evidence>
<dbReference type="InterPro" id="IPR006634">
    <property type="entry name" value="TLC-dom"/>
</dbReference>
<evidence type="ECO:0000256" key="4">
    <source>
        <dbReference type="ARBA" id="ARBA00023136"/>
    </source>
</evidence>
<dbReference type="EMBL" id="GL349489">
    <property type="protein sequence ID" value="KNC54373.1"/>
    <property type="molecule type" value="Genomic_DNA"/>
</dbReference>
<comment type="subcellular location">
    <subcellularLocation>
        <location evidence="1">Membrane</location>
        <topology evidence="1">Multi-pass membrane protein</topology>
    </subcellularLocation>
</comment>
<reference evidence="8 9" key="1">
    <citation type="submission" date="2010-05" db="EMBL/GenBank/DDBJ databases">
        <title>The Genome Sequence of Thecamonas trahens ATCC 50062.</title>
        <authorList>
            <consortium name="The Broad Institute Genome Sequencing Platform"/>
            <person name="Russ C."/>
            <person name="Cuomo C."/>
            <person name="Shea T."/>
            <person name="Young S.K."/>
            <person name="Zeng Q."/>
            <person name="Koehrsen M."/>
            <person name="Haas B."/>
            <person name="Borodovsky M."/>
            <person name="Guigo R."/>
            <person name="Alvarado L."/>
            <person name="Berlin A."/>
            <person name="Bochicchio J."/>
            <person name="Borenstein D."/>
            <person name="Chapman S."/>
            <person name="Chen Z."/>
            <person name="Freedman E."/>
            <person name="Gellesch M."/>
            <person name="Goldberg J."/>
            <person name="Griggs A."/>
            <person name="Gujja S."/>
            <person name="Heilman E."/>
            <person name="Heiman D."/>
            <person name="Hepburn T."/>
            <person name="Howarth C."/>
            <person name="Jen D."/>
            <person name="Larson L."/>
            <person name="Mehta T."/>
            <person name="Park D."/>
            <person name="Pearson M."/>
            <person name="Roberts A."/>
            <person name="Saif S."/>
            <person name="Shenoy N."/>
            <person name="Sisk P."/>
            <person name="Stolte C."/>
            <person name="Sykes S."/>
            <person name="Thomson T."/>
            <person name="Walk T."/>
            <person name="White J."/>
            <person name="Yandava C."/>
            <person name="Burger G."/>
            <person name="Gray M.W."/>
            <person name="Holland P.W.H."/>
            <person name="King N."/>
            <person name="Lang F.B.F."/>
            <person name="Roger A.J."/>
            <person name="Ruiz-Trillo I."/>
            <person name="Lander E."/>
            <person name="Nusbaum C."/>
        </authorList>
    </citation>
    <scope>NUCLEOTIDE SEQUENCE [LARGE SCALE GENOMIC DNA]</scope>
    <source>
        <strain evidence="8 9">ATCC 50062</strain>
    </source>
</reference>
<feature type="transmembrane region" description="Helical" evidence="6">
    <location>
        <begin position="142"/>
        <end position="161"/>
    </location>
</feature>
<evidence type="ECO:0000256" key="2">
    <source>
        <dbReference type="ARBA" id="ARBA00022692"/>
    </source>
</evidence>
<dbReference type="PROSITE" id="PS50922">
    <property type="entry name" value="TLC"/>
    <property type="match status" value="1"/>
</dbReference>
<dbReference type="GO" id="GO:0097035">
    <property type="term" value="P:regulation of membrane lipid distribution"/>
    <property type="evidence" value="ECO:0007669"/>
    <property type="project" value="TreeGrafter"/>
</dbReference>
<evidence type="ECO:0000259" key="7">
    <source>
        <dbReference type="PROSITE" id="PS50922"/>
    </source>
</evidence>
<evidence type="ECO:0000256" key="3">
    <source>
        <dbReference type="ARBA" id="ARBA00022989"/>
    </source>
</evidence>
<keyword evidence="2 5" id="KW-0812">Transmembrane</keyword>
<dbReference type="Pfam" id="PF03798">
    <property type="entry name" value="TRAM_LAG1_CLN8"/>
    <property type="match status" value="1"/>
</dbReference>
<dbReference type="PANTHER" id="PTHR13439">
    <property type="entry name" value="CT120 PROTEIN"/>
    <property type="match status" value="1"/>
</dbReference>
<dbReference type="AlphaFoldDB" id="A0A0L0DSD7"/>